<dbReference type="SUPFAM" id="SSF47336">
    <property type="entry name" value="ACP-like"/>
    <property type="match status" value="1"/>
</dbReference>
<dbReference type="Pfam" id="PF00550">
    <property type="entry name" value="PP-binding"/>
    <property type="match status" value="1"/>
</dbReference>
<dbReference type="GO" id="GO:0004312">
    <property type="term" value="F:fatty acid synthase activity"/>
    <property type="evidence" value="ECO:0007669"/>
    <property type="project" value="TreeGrafter"/>
</dbReference>
<comment type="caution">
    <text evidence="9">The sequence shown here is derived from an EMBL/GenBank/DDBJ whole genome shotgun (WGS) entry which is preliminary data.</text>
</comment>
<dbReference type="Gene3D" id="3.40.50.720">
    <property type="entry name" value="NAD(P)-binding Rossmann-like Domain"/>
    <property type="match status" value="1"/>
</dbReference>
<dbReference type="GO" id="GO:0006633">
    <property type="term" value="P:fatty acid biosynthetic process"/>
    <property type="evidence" value="ECO:0007669"/>
    <property type="project" value="TreeGrafter"/>
</dbReference>
<dbReference type="InterPro" id="IPR016035">
    <property type="entry name" value="Acyl_Trfase/lysoPLipase"/>
</dbReference>
<evidence type="ECO:0000313" key="9">
    <source>
        <dbReference type="EMBL" id="MBB5016750.1"/>
    </source>
</evidence>
<keyword evidence="1" id="KW-0596">Phosphopantetheine</keyword>
<dbReference type="Pfam" id="PF08659">
    <property type="entry name" value="KR"/>
    <property type="match status" value="1"/>
</dbReference>
<dbReference type="InterPro" id="IPR020806">
    <property type="entry name" value="PKS_PP-bd"/>
</dbReference>
<organism evidence="9 10">
    <name type="scientific">Chitinivorax tropicus</name>
    <dbReference type="NCBI Taxonomy" id="714531"/>
    <lineage>
        <taxon>Bacteria</taxon>
        <taxon>Pseudomonadati</taxon>
        <taxon>Pseudomonadota</taxon>
        <taxon>Betaproteobacteria</taxon>
        <taxon>Chitinivorax</taxon>
    </lineage>
</organism>
<dbReference type="InterPro" id="IPR013968">
    <property type="entry name" value="PKS_KR"/>
</dbReference>
<evidence type="ECO:0000256" key="6">
    <source>
        <dbReference type="ARBA" id="ARBA00023268"/>
    </source>
</evidence>
<keyword evidence="4" id="KW-0276">Fatty acid metabolism</keyword>
<dbReference type="SMART" id="SM00827">
    <property type="entry name" value="PKS_AT"/>
    <property type="match status" value="1"/>
</dbReference>
<dbReference type="InterPro" id="IPR050091">
    <property type="entry name" value="PKS_NRPS_Biosynth_Enz"/>
</dbReference>
<dbReference type="SUPFAM" id="SSF55048">
    <property type="entry name" value="Probable ACP-binding domain of malonyl-CoA ACP transacylase"/>
    <property type="match status" value="1"/>
</dbReference>
<gene>
    <name evidence="9" type="ORF">HNQ59_000012</name>
</gene>
<dbReference type="PROSITE" id="PS00012">
    <property type="entry name" value="PHOSPHOPANTETHEINE"/>
    <property type="match status" value="1"/>
</dbReference>
<evidence type="ECO:0000256" key="4">
    <source>
        <dbReference type="ARBA" id="ARBA00022832"/>
    </source>
</evidence>
<evidence type="ECO:0000259" key="7">
    <source>
        <dbReference type="PROSITE" id="PS50075"/>
    </source>
</evidence>
<dbReference type="SMART" id="SM00822">
    <property type="entry name" value="PKS_KR"/>
    <property type="match status" value="1"/>
</dbReference>
<dbReference type="SMART" id="SM00825">
    <property type="entry name" value="PKS_KS"/>
    <property type="match status" value="1"/>
</dbReference>
<proteinExistence type="predicted"/>
<dbReference type="CDD" id="cd00833">
    <property type="entry name" value="PKS"/>
    <property type="match status" value="1"/>
</dbReference>
<dbReference type="SUPFAM" id="SSF51735">
    <property type="entry name" value="NAD(P)-binding Rossmann-fold domains"/>
    <property type="match status" value="2"/>
</dbReference>
<dbReference type="PROSITE" id="PS52004">
    <property type="entry name" value="KS3_2"/>
    <property type="match status" value="1"/>
</dbReference>
<dbReference type="Gene3D" id="3.30.70.250">
    <property type="entry name" value="Malonyl-CoA ACP transacylase, ACP-binding"/>
    <property type="match status" value="1"/>
</dbReference>
<dbReference type="Gene3D" id="3.40.366.10">
    <property type="entry name" value="Malonyl-Coenzyme A Acyl Carrier Protein, domain 2"/>
    <property type="match status" value="1"/>
</dbReference>
<dbReference type="InterPro" id="IPR001227">
    <property type="entry name" value="Ac_transferase_dom_sf"/>
</dbReference>
<dbReference type="RefSeq" id="WP_184033458.1">
    <property type="nucleotide sequence ID" value="NZ_JACHHY010000001.1"/>
</dbReference>
<keyword evidence="10" id="KW-1185">Reference proteome</keyword>
<evidence type="ECO:0000259" key="8">
    <source>
        <dbReference type="PROSITE" id="PS52004"/>
    </source>
</evidence>
<keyword evidence="3 9" id="KW-0808">Transferase</keyword>
<dbReference type="InterPro" id="IPR020841">
    <property type="entry name" value="PKS_Beta-ketoAc_synthase_dom"/>
</dbReference>
<evidence type="ECO:0000256" key="1">
    <source>
        <dbReference type="ARBA" id="ARBA00022450"/>
    </source>
</evidence>
<dbReference type="SUPFAM" id="SSF53901">
    <property type="entry name" value="Thiolase-like"/>
    <property type="match status" value="1"/>
</dbReference>
<evidence type="ECO:0000256" key="3">
    <source>
        <dbReference type="ARBA" id="ARBA00022679"/>
    </source>
</evidence>
<dbReference type="PANTHER" id="PTHR43775:SF51">
    <property type="entry name" value="INACTIVE PHENOLPHTHIOCEROL SYNTHESIS POLYKETIDE SYNTHASE TYPE I PKS1-RELATED"/>
    <property type="match status" value="1"/>
</dbReference>
<evidence type="ECO:0000256" key="5">
    <source>
        <dbReference type="ARBA" id="ARBA00023098"/>
    </source>
</evidence>
<dbReference type="InterPro" id="IPR016039">
    <property type="entry name" value="Thiolase-like"/>
</dbReference>
<keyword evidence="5" id="KW-0443">Lipid metabolism</keyword>
<accession>A0A840MEC5</accession>
<dbReference type="InterPro" id="IPR006162">
    <property type="entry name" value="Ppantetheine_attach_site"/>
</dbReference>
<dbReference type="Proteomes" id="UP000575898">
    <property type="component" value="Unassembled WGS sequence"/>
</dbReference>
<dbReference type="Pfam" id="PF22621">
    <property type="entry name" value="CurL-like_PKS_C"/>
    <property type="match status" value="1"/>
</dbReference>
<name>A0A840MEC5_9PROT</name>
<keyword evidence="6" id="KW-0511">Multifunctional enzyme</keyword>
<dbReference type="Gene3D" id="3.30.70.3290">
    <property type="match status" value="1"/>
</dbReference>
<sequence length="1511" mass="163032">MDTQQLNGFEVAIIGMAGRFPGAQSVEEYWRNIEAGLESVRPLTADELATAGISAARLADPDYVNAGAFLEDIEYFDAGLFGYSAKEAQLMDPQHRLLLETVWQALEHAGCAPDQFKGQIGLFAGSSGSSYLVEHLVNNPALLRQVSLQDLMYENNHDLLGTRVSYKLNLTGPSVVMGTACSTTLVLLHYACQALLAGDCDVALAGGARVSVPHKSGYPYAQGGILSQDGHCRSFDAKASGTISSNGVGVVVLKRLADALQDGDTIYAVIKGTAINNDGAQKVGFTAPSVEGQVEVIRRALIAADVSPASIGYIEAHGTGTHLGDPIEVTALSRAYRESTDRVGYCAIGSVKANIGHADVAAGIAGVIKATQMLHHAVIPPAVNFEQPNPEIDFDSSPFYVATRRQHWQQMTRRAGVSAFGIGGTNAHAILESTDHQVPSGPGRRLQVISVSGKSKAALQANVTQLQQWLADHPDAELADVAYTLHRGRTGLEHRSSVVCDSVADAVQRLSGNVPMLHSKQADRGVVFMFSGQGTQYPGMMRDLYATETVFREVVDTCATLLQTWLGRDIRELMFDEAQTDEPSLLYRTRFTQPALFVSEFALAKLLMSWGIEPRAAIGHSIGEYVAACLAGVFSLPDALKLVAARAAAMDDMPAGSMIAVDLSEADIQPFLLPGVAVAAVNAPELVVVSGESSLIESIEHSLKQSDVHVRKLHTSHAFHSAMMDACLPTFARAFDEVTLNPPQWPFISDVSGDWITDEAATSVSYWLTQLRSAVRFSEGVSRLLADTHSILLEVGPGRTLAGLVEMQLPAAERSRVVSTVRDIKRKQADDHVLLESLAQLWMLGVRIDWAGFYAAQQRRKLALPSYAFQRQRYWIDPVPTTASAAVEHRPERLPLADWFYQPVWQQAARPAPAFPVQDSRWLLFDDEQGVVVALARALRKTGARCWLVSSAKSFVVYDAFHIGVSQTQAGEIGLLFDHLGKQGGIPEHIVFGWGLMPARSSLLPSQQGLDTLLQLARQLSVSAPGQAVNLNCLVTQLFDVTGSDHLDPTKALLLGPCRVMSKEYEQIRCRLIDLNLPPKRLLGGTAAFDTSALLAELLSQDEPEVALRGRQRFVQRMVPVPLPISPATSIFRQGGVYLITGGFGGIGATVALHLAKQYQARLILTARHELPAEAEWANWLASHAETNEKSQRIRFLQQLNALGARVHVIAADIADEVAMKQGLADAQQQLGRVQGVIHAAGVADGALIQRRTSSETAAVLAPKVKGTLVLDALLPEQGLDCFVLCSSLASHIAPVGQVGYCAANAFQDAFATAASLRRPGTRYLAIGWDSWREVGMAVNSLGADQLDAIRHGILPQEGIEALERLLASSLHHAYTSTRGLPLPITPEAEATETVAESPETNTEAGGLGSFFPRPELSVPFVAPRNGVEACIRDIWQDKMGVAPLGVHDDFFELNGHSLMAVQIITEIKRKLKIALPTGVIYDQSTIAQLAESVVAQANQQQQPLPALEEA</sequence>
<dbReference type="Pfam" id="PF02801">
    <property type="entry name" value="Ketoacyl-synt_C"/>
    <property type="match status" value="1"/>
</dbReference>
<dbReference type="InterPro" id="IPR036291">
    <property type="entry name" value="NAD(P)-bd_dom_sf"/>
</dbReference>
<dbReference type="PANTHER" id="PTHR43775">
    <property type="entry name" value="FATTY ACID SYNTHASE"/>
    <property type="match status" value="1"/>
</dbReference>
<dbReference type="Pfam" id="PF00109">
    <property type="entry name" value="ketoacyl-synt"/>
    <property type="match status" value="1"/>
</dbReference>
<dbReference type="InterPro" id="IPR036736">
    <property type="entry name" value="ACP-like_sf"/>
</dbReference>
<dbReference type="Gene3D" id="1.10.1200.10">
    <property type="entry name" value="ACP-like"/>
    <property type="match status" value="1"/>
</dbReference>
<evidence type="ECO:0000313" key="10">
    <source>
        <dbReference type="Proteomes" id="UP000575898"/>
    </source>
</evidence>
<dbReference type="Gene3D" id="3.40.47.10">
    <property type="match status" value="1"/>
</dbReference>
<dbReference type="Pfam" id="PF00698">
    <property type="entry name" value="Acyl_transf_1"/>
    <property type="match status" value="1"/>
</dbReference>
<dbReference type="FunFam" id="3.40.47.10:FF:000042">
    <property type="entry name" value="Polyketide synthase Pks13"/>
    <property type="match status" value="1"/>
</dbReference>
<dbReference type="SUPFAM" id="SSF52151">
    <property type="entry name" value="FabD/lysophospholipase-like"/>
    <property type="match status" value="1"/>
</dbReference>
<evidence type="ECO:0000256" key="2">
    <source>
        <dbReference type="ARBA" id="ARBA00022553"/>
    </source>
</evidence>
<feature type="domain" description="Ketosynthase family 3 (KS3)" evidence="8">
    <location>
        <begin position="8"/>
        <end position="433"/>
    </location>
</feature>
<dbReference type="InterPro" id="IPR016036">
    <property type="entry name" value="Malonyl_transacylase_ACP-bd"/>
</dbReference>
<dbReference type="PROSITE" id="PS50075">
    <property type="entry name" value="CARRIER"/>
    <property type="match status" value="1"/>
</dbReference>
<protein>
    <submittedName>
        <fullName evidence="9">Acyl transferase domain-containing protein/acyl carrier protein</fullName>
    </submittedName>
</protein>
<dbReference type="SMART" id="SM00823">
    <property type="entry name" value="PKS_PP"/>
    <property type="match status" value="1"/>
</dbReference>
<dbReference type="EMBL" id="JACHHY010000001">
    <property type="protein sequence ID" value="MBB5016750.1"/>
    <property type="molecule type" value="Genomic_DNA"/>
</dbReference>
<keyword evidence="2" id="KW-0597">Phosphoprotein</keyword>
<dbReference type="InterPro" id="IPR014030">
    <property type="entry name" value="Ketoacyl_synth_N"/>
</dbReference>
<dbReference type="InterPro" id="IPR014043">
    <property type="entry name" value="Acyl_transferase_dom"/>
</dbReference>
<dbReference type="InterPro" id="IPR009081">
    <property type="entry name" value="PP-bd_ACP"/>
</dbReference>
<dbReference type="InterPro" id="IPR014031">
    <property type="entry name" value="Ketoacyl_synth_C"/>
</dbReference>
<dbReference type="GO" id="GO:0031177">
    <property type="term" value="F:phosphopantetheine binding"/>
    <property type="evidence" value="ECO:0007669"/>
    <property type="project" value="InterPro"/>
</dbReference>
<dbReference type="InterPro" id="IPR057326">
    <property type="entry name" value="KR_dom"/>
</dbReference>
<reference evidence="9 10" key="1">
    <citation type="submission" date="2020-08" db="EMBL/GenBank/DDBJ databases">
        <title>Genomic Encyclopedia of Type Strains, Phase IV (KMG-IV): sequencing the most valuable type-strain genomes for metagenomic binning, comparative biology and taxonomic classification.</title>
        <authorList>
            <person name="Goeker M."/>
        </authorList>
    </citation>
    <scope>NUCLEOTIDE SEQUENCE [LARGE SCALE GENOMIC DNA]</scope>
    <source>
        <strain evidence="9 10">DSM 27165</strain>
    </source>
</reference>
<dbReference type="CDD" id="cd08953">
    <property type="entry name" value="KR_2_SDR_x"/>
    <property type="match status" value="1"/>
</dbReference>
<feature type="domain" description="Carrier" evidence="7">
    <location>
        <begin position="1423"/>
        <end position="1498"/>
    </location>
</feature>